<dbReference type="PANTHER" id="PTHR11787:SF4">
    <property type="entry name" value="CHM, RAB ESCORT PROTEIN 1"/>
    <property type="match status" value="1"/>
</dbReference>
<reference evidence="6 7" key="1">
    <citation type="submission" date="2024-02" db="EMBL/GenBank/DDBJ databases">
        <authorList>
            <person name="Daric V."/>
            <person name="Darras S."/>
        </authorList>
    </citation>
    <scope>NUCLEOTIDE SEQUENCE [LARGE SCALE GENOMIC DNA]</scope>
</reference>
<feature type="region of interest" description="Disordered" evidence="5">
    <location>
        <begin position="165"/>
        <end position="203"/>
    </location>
</feature>
<evidence type="ECO:0000256" key="4">
    <source>
        <dbReference type="ARBA" id="ARBA00022490"/>
    </source>
</evidence>
<dbReference type="PRINTS" id="PR00891">
    <property type="entry name" value="RABGDIREP"/>
</dbReference>
<name>A0ABP0G143_CLALP</name>
<sequence>MDEVLPEEFDVILIGTGLPESVLSGALSRIGKNVLHVDSNEYYGGSWASFNIKTFDKLMSETQMHQEDNSNPVNLEALISEDEEFLLMSASQQNLSNCQSYCYLSKQPDWVVATNVVEPNVVAEPDEVEISDDKDSPVDVATTAPTMVQKHSDTEDLSCRDVDFEERNNSDNDNEKPGVSDKQSGDPAKEKSTDNDSRNGQVDAFNNATSEEKLENASDQSSQADLPHKETPLFPFYEKFYENWRRFNLDLSPKVMFSRGQLVELLIQSNVCRYLEFRNVTRTLTVLSGENRLQPVPCSRADVFKSKFVTVVEKRILMRFLTLCANFEQHPQEYEAYKDRPFQDFLQSKHLSTKVQHFIIHSIAMVSEQTSTMEGLHATQKFLKSLGRYGSSHAFLCPMYGVGELPQAFSRLSAVFGGTFCLRRRVIGIVADKTSRAVKGVIDSTGQKIKCQHLVLDESHLPDICRSGFKREVSRAIYVTDKSVSPSETEEVSLITLPPVGNFPLYRVIEAGPLCCLSPNNYYVVHALTKPSCVDENAIVDLKETFHSAEKTMFAGTAAELEIANNNESDKQKPAVLWAAYFNMMSCGVNNDSLPGNVYVMSSPGFELGFDKAMNEARRTFEIICPDEEFLPRAPEPEEIVFDDEGYKSENNGNSRENPNEQPEAGNGDYMETEEDLQEEEEPDVQGLIDQEQGVGDHVSDGNGDNA</sequence>
<evidence type="ECO:0000256" key="3">
    <source>
        <dbReference type="ARBA" id="ARBA00022468"/>
    </source>
</evidence>
<dbReference type="EMBL" id="CAWYQH010000097">
    <property type="protein sequence ID" value="CAK8683865.1"/>
    <property type="molecule type" value="Genomic_DNA"/>
</dbReference>
<feature type="compositionally biased region" description="Acidic residues" evidence="5">
    <location>
        <begin position="671"/>
        <end position="684"/>
    </location>
</feature>
<dbReference type="InterPro" id="IPR018203">
    <property type="entry name" value="GDP_dissociation_inhibitor"/>
</dbReference>
<dbReference type="Pfam" id="PF00996">
    <property type="entry name" value="GDI"/>
    <property type="match status" value="2"/>
</dbReference>
<accession>A0ABP0G143</accession>
<evidence type="ECO:0000256" key="1">
    <source>
        <dbReference type="ARBA" id="ARBA00004496"/>
    </source>
</evidence>
<dbReference type="Gene3D" id="3.50.50.60">
    <property type="entry name" value="FAD/NAD(P)-binding domain"/>
    <property type="match status" value="2"/>
</dbReference>
<evidence type="ECO:0000256" key="2">
    <source>
        <dbReference type="ARBA" id="ARBA00005593"/>
    </source>
</evidence>
<dbReference type="SUPFAM" id="SSF54373">
    <property type="entry name" value="FAD-linked reductases, C-terminal domain"/>
    <property type="match status" value="1"/>
</dbReference>
<evidence type="ECO:0008006" key="8">
    <source>
        <dbReference type="Google" id="ProtNLM"/>
    </source>
</evidence>
<evidence type="ECO:0000313" key="6">
    <source>
        <dbReference type="EMBL" id="CAK8683865.1"/>
    </source>
</evidence>
<gene>
    <name evidence="6" type="ORF">CVLEPA_LOCUS14888</name>
</gene>
<dbReference type="Gene3D" id="3.30.519.10">
    <property type="entry name" value="Guanine Nucleotide Dissociation Inhibitor, domain 2"/>
    <property type="match status" value="1"/>
</dbReference>
<feature type="compositionally biased region" description="Polar residues" evidence="5">
    <location>
        <begin position="649"/>
        <end position="661"/>
    </location>
</feature>
<dbReference type="SUPFAM" id="SSF51905">
    <property type="entry name" value="FAD/NAD(P)-binding domain"/>
    <property type="match status" value="2"/>
</dbReference>
<dbReference type="InterPro" id="IPR036188">
    <property type="entry name" value="FAD/NAD-bd_sf"/>
</dbReference>
<organism evidence="6 7">
    <name type="scientific">Clavelina lepadiformis</name>
    <name type="common">Light-bulb sea squirt</name>
    <name type="synonym">Ascidia lepadiformis</name>
    <dbReference type="NCBI Taxonomy" id="159417"/>
    <lineage>
        <taxon>Eukaryota</taxon>
        <taxon>Metazoa</taxon>
        <taxon>Chordata</taxon>
        <taxon>Tunicata</taxon>
        <taxon>Ascidiacea</taxon>
        <taxon>Aplousobranchia</taxon>
        <taxon>Clavelinidae</taxon>
        <taxon>Clavelina</taxon>
    </lineage>
</organism>
<feature type="compositionally biased region" description="Basic and acidic residues" evidence="5">
    <location>
        <begin position="165"/>
        <end position="197"/>
    </location>
</feature>
<dbReference type="Proteomes" id="UP001642483">
    <property type="component" value="Unassembled WGS sequence"/>
</dbReference>
<dbReference type="Gene3D" id="1.10.405.10">
    <property type="entry name" value="Guanine Nucleotide Dissociation Inhibitor, domain 1"/>
    <property type="match status" value="1"/>
</dbReference>
<evidence type="ECO:0000256" key="5">
    <source>
        <dbReference type="SAM" id="MobiDB-lite"/>
    </source>
</evidence>
<protein>
    <recommendedName>
        <fullName evidence="8">Rab proteins geranylgeranyltransferase component A</fullName>
    </recommendedName>
</protein>
<keyword evidence="7" id="KW-1185">Reference proteome</keyword>
<proteinExistence type="inferred from homology"/>
<comment type="similarity">
    <text evidence="2">Belongs to the Rab GDI family.</text>
</comment>
<keyword evidence="3" id="KW-0343">GTPase activation</keyword>
<comment type="caution">
    <text evidence="6">The sequence shown here is derived from an EMBL/GenBank/DDBJ whole genome shotgun (WGS) entry which is preliminary data.</text>
</comment>
<feature type="region of interest" description="Disordered" evidence="5">
    <location>
        <begin position="644"/>
        <end position="707"/>
    </location>
</feature>
<keyword evidence="4" id="KW-0963">Cytoplasm</keyword>
<comment type="subcellular location">
    <subcellularLocation>
        <location evidence="1">Cytoplasm</location>
    </subcellularLocation>
</comment>
<dbReference type="PIRSF" id="PIRSF016550">
    <property type="entry name" value="Rab_ger_ger_transf_A_euk"/>
    <property type="match status" value="1"/>
</dbReference>
<evidence type="ECO:0000313" key="7">
    <source>
        <dbReference type="Proteomes" id="UP001642483"/>
    </source>
</evidence>
<dbReference type="InterPro" id="IPR001738">
    <property type="entry name" value="Rab_escort"/>
</dbReference>
<dbReference type="PRINTS" id="PR00893">
    <property type="entry name" value="RABESCORT"/>
</dbReference>
<dbReference type="PANTHER" id="PTHR11787">
    <property type="entry name" value="RAB GDP-DISSOCIATION INHIBITOR"/>
    <property type="match status" value="1"/>
</dbReference>